<dbReference type="InterPro" id="IPR000988">
    <property type="entry name" value="Ribosomal_eL24-rel_N"/>
</dbReference>
<comment type="caution">
    <text evidence="6">The sequence shown here is derived from an EMBL/GenBank/DDBJ whole genome shotgun (WGS) entry which is preliminary data.</text>
</comment>
<feature type="compositionally biased region" description="Basic and acidic residues" evidence="4">
    <location>
        <begin position="80"/>
        <end position="103"/>
    </location>
</feature>
<dbReference type="Pfam" id="PF01246">
    <property type="entry name" value="Ribosomal_L24e"/>
    <property type="match status" value="1"/>
</dbReference>
<feature type="compositionally biased region" description="Low complexity" evidence="4">
    <location>
        <begin position="485"/>
        <end position="495"/>
    </location>
</feature>
<evidence type="ECO:0000256" key="2">
    <source>
        <dbReference type="ARBA" id="ARBA00022980"/>
    </source>
</evidence>
<dbReference type="STRING" id="5217.A0A4V1M331"/>
<feature type="compositionally biased region" description="Basic and acidic residues" evidence="4">
    <location>
        <begin position="40"/>
        <end position="49"/>
    </location>
</feature>
<name>A0A4V1M331_TREME</name>
<organism evidence="6 7">
    <name type="scientific">Tremella mesenterica</name>
    <name type="common">Jelly fungus</name>
    <dbReference type="NCBI Taxonomy" id="5217"/>
    <lineage>
        <taxon>Eukaryota</taxon>
        <taxon>Fungi</taxon>
        <taxon>Dikarya</taxon>
        <taxon>Basidiomycota</taxon>
        <taxon>Agaricomycotina</taxon>
        <taxon>Tremellomycetes</taxon>
        <taxon>Tremellales</taxon>
        <taxon>Tremellaceae</taxon>
        <taxon>Tremella</taxon>
    </lineage>
</organism>
<proteinExistence type="inferred from homology"/>
<evidence type="ECO:0000256" key="4">
    <source>
        <dbReference type="SAM" id="MobiDB-lite"/>
    </source>
</evidence>
<evidence type="ECO:0000256" key="1">
    <source>
        <dbReference type="ARBA" id="ARBA00005647"/>
    </source>
</evidence>
<dbReference type="CDD" id="cd00472">
    <property type="entry name" value="Ribosomal_L24e_L24"/>
    <property type="match status" value="1"/>
</dbReference>
<dbReference type="FunFam" id="2.30.170.20:FF:000002">
    <property type="entry name" value="60S ribosomal protein L24"/>
    <property type="match status" value="1"/>
</dbReference>
<dbReference type="VEuPathDB" id="FungiDB:TREMEDRAFT_73338"/>
<dbReference type="Proteomes" id="UP000289152">
    <property type="component" value="Unassembled WGS sequence"/>
</dbReference>
<accession>A0A4V1M331</accession>
<comment type="similarity">
    <text evidence="1">Belongs to the eukaryotic ribosomal protein eL24 family.</text>
</comment>
<dbReference type="Gene3D" id="6.10.250.1270">
    <property type="match status" value="1"/>
</dbReference>
<feature type="region of interest" description="Disordered" evidence="4">
    <location>
        <begin position="457"/>
        <end position="510"/>
    </location>
</feature>
<dbReference type="GO" id="GO:0002181">
    <property type="term" value="P:cytoplasmic translation"/>
    <property type="evidence" value="ECO:0007669"/>
    <property type="project" value="TreeGrafter"/>
</dbReference>
<dbReference type="InterPro" id="IPR038630">
    <property type="entry name" value="L24e/L24_sf"/>
</dbReference>
<dbReference type="Gene3D" id="2.30.170.20">
    <property type="entry name" value="Ribosomal protein L24e"/>
    <property type="match status" value="1"/>
</dbReference>
<dbReference type="InterPro" id="IPR056366">
    <property type="entry name" value="Ribosomal_eL24"/>
</dbReference>
<dbReference type="GO" id="GO:0003735">
    <property type="term" value="F:structural constituent of ribosome"/>
    <property type="evidence" value="ECO:0007669"/>
    <property type="project" value="InterPro"/>
</dbReference>
<feature type="compositionally biased region" description="Basic and acidic residues" evidence="4">
    <location>
        <begin position="121"/>
        <end position="131"/>
    </location>
</feature>
<keyword evidence="2" id="KW-0689">Ribosomal protein</keyword>
<feature type="domain" description="Large ribosomal subunit protein eL24-related N-terminal" evidence="5">
    <location>
        <begin position="360"/>
        <end position="425"/>
    </location>
</feature>
<dbReference type="Pfam" id="PF13300">
    <property type="entry name" value="DUF4078"/>
    <property type="match status" value="1"/>
</dbReference>
<feature type="compositionally biased region" description="Basic and acidic residues" evidence="4">
    <location>
        <begin position="173"/>
        <end position="190"/>
    </location>
</feature>
<keyword evidence="7" id="KW-1185">Reference proteome</keyword>
<sequence length="510" mass="57799">MAGPSNISQASLLDLKAITAEHVDRFSKEGRSAQRSVKRAKLESKDPFDRPSPGLIKRLAAEARNDAKRRHFQDEAGPSDEQRRRIMEAKAKKYEQLRRGDYSGMTERELAEAVIDFDRKAEEEWSDHSSDVDESAPPARRPDTQIYNENLDEVYDDLARVEYVDEMGRTRIGTKREAREAEKARQEESRTPAPIIPADKSSYAEVMQSNVIHGEQKIFPVYEPDPEAIREKYRQAEEEARAHHYDSTKEVRTRGAGAYQFSLDEDARREQMASLDAQRVETENARAKVGYRGGLTAAQEMRKRKLDERKALVEAKRTKMLGGAEEVERLRREKGQKEADMFLDGVGRELEANGNKPNTMRVDRCDFSGFKVYPSNGKTYVRGDSKVFRFLNSKNESLFLQRKNPRKIAWTQVYRRMHKKGITEEVAKRRSRKNVKTQRGVVGADISTILARRTAKPEVRAAARQAAISKAKTEKREKESKKATKPAGGAPTAPKVSKQAMKGAGGKGGR</sequence>
<reference evidence="6 7" key="1">
    <citation type="submission" date="2016-06" db="EMBL/GenBank/DDBJ databases">
        <title>Evolution of pathogenesis and genome organization in the Tremellales.</title>
        <authorList>
            <person name="Cuomo C."/>
            <person name="Litvintseva A."/>
            <person name="Heitman J."/>
            <person name="Chen Y."/>
            <person name="Sun S."/>
            <person name="Springer D."/>
            <person name="Dromer F."/>
            <person name="Young S."/>
            <person name="Zeng Q."/>
            <person name="Chapman S."/>
            <person name="Gujja S."/>
            <person name="Saif S."/>
            <person name="Birren B."/>
        </authorList>
    </citation>
    <scope>NUCLEOTIDE SEQUENCE [LARGE SCALE GENOMIC DNA]</scope>
    <source>
        <strain evidence="6 7">ATCC 28783</strain>
    </source>
</reference>
<evidence type="ECO:0000256" key="3">
    <source>
        <dbReference type="ARBA" id="ARBA00023274"/>
    </source>
</evidence>
<dbReference type="SUPFAM" id="SSF57716">
    <property type="entry name" value="Glucocorticoid receptor-like (DNA-binding domain)"/>
    <property type="match status" value="1"/>
</dbReference>
<evidence type="ECO:0000259" key="5">
    <source>
        <dbReference type="Pfam" id="PF01246"/>
    </source>
</evidence>
<dbReference type="InParanoid" id="A0A4V1M331"/>
<protein>
    <recommendedName>
        <fullName evidence="5">Large ribosomal subunit protein eL24-related N-terminal domain-containing protein</fullName>
    </recommendedName>
</protein>
<gene>
    <name evidence="6" type="ORF">M231_07305</name>
</gene>
<dbReference type="GO" id="GO:0022625">
    <property type="term" value="C:cytosolic large ribosomal subunit"/>
    <property type="evidence" value="ECO:0007669"/>
    <property type="project" value="TreeGrafter"/>
</dbReference>
<feature type="region of interest" description="Disordered" evidence="4">
    <location>
        <begin position="121"/>
        <end position="145"/>
    </location>
</feature>
<dbReference type="PANTHER" id="PTHR10792:SF1">
    <property type="entry name" value="RIBOSOMAL PROTEIN L24"/>
    <property type="match status" value="1"/>
</dbReference>
<dbReference type="AlphaFoldDB" id="A0A4V1M331"/>
<dbReference type="GO" id="GO:0003729">
    <property type="term" value="F:mRNA binding"/>
    <property type="evidence" value="ECO:0007669"/>
    <property type="project" value="TreeGrafter"/>
</dbReference>
<keyword evidence="3" id="KW-0687">Ribonucleoprotein</keyword>
<evidence type="ECO:0000313" key="6">
    <source>
        <dbReference type="EMBL" id="RXK35450.1"/>
    </source>
</evidence>
<dbReference type="EMBL" id="SDIL01000136">
    <property type="protein sequence ID" value="RXK35450.1"/>
    <property type="molecule type" value="Genomic_DNA"/>
</dbReference>
<dbReference type="PANTHER" id="PTHR10792">
    <property type="entry name" value="60S RIBOSOMAL PROTEIN L24"/>
    <property type="match status" value="1"/>
</dbReference>
<evidence type="ECO:0000313" key="7">
    <source>
        <dbReference type="Proteomes" id="UP000289152"/>
    </source>
</evidence>
<feature type="region of interest" description="Disordered" evidence="4">
    <location>
        <begin position="173"/>
        <end position="201"/>
    </location>
</feature>
<feature type="compositionally biased region" description="Basic and acidic residues" evidence="4">
    <location>
        <begin position="471"/>
        <end position="482"/>
    </location>
</feature>
<feature type="region of interest" description="Disordered" evidence="4">
    <location>
        <begin position="25"/>
        <end position="103"/>
    </location>
</feature>
<dbReference type="OrthoDB" id="333551at2759"/>